<dbReference type="AlphaFoldDB" id="A0AAW7LX14"/>
<comment type="caution">
    <text evidence="2">The sequence shown here is derived from an EMBL/GenBank/DDBJ whole genome shotgun (WGS) entry which is preliminary data.</text>
</comment>
<gene>
    <name evidence="2" type="ORF">PEY55_21470</name>
</gene>
<feature type="region of interest" description="Disordered" evidence="1">
    <location>
        <begin position="1"/>
        <end position="63"/>
    </location>
</feature>
<evidence type="ECO:0000313" key="3">
    <source>
        <dbReference type="Proteomes" id="UP001169985"/>
    </source>
</evidence>
<sequence>RQPAGAASGQRASAAPGGGNGSVSCRWRGDGSHPERRAYLRSSAPLPAGIERALKDTLQGDRK</sequence>
<evidence type="ECO:0000256" key="1">
    <source>
        <dbReference type="SAM" id="MobiDB-lite"/>
    </source>
</evidence>
<feature type="compositionally biased region" description="Low complexity" evidence="1">
    <location>
        <begin position="1"/>
        <end position="15"/>
    </location>
</feature>
<accession>A0AAW7LX14</accession>
<feature type="non-terminal residue" evidence="2">
    <location>
        <position position="1"/>
    </location>
</feature>
<dbReference type="Proteomes" id="UP001169985">
    <property type="component" value="Unassembled WGS sequence"/>
</dbReference>
<name>A0AAW7LX14_9ENTR</name>
<evidence type="ECO:0000313" key="2">
    <source>
        <dbReference type="EMBL" id="MDN4370832.1"/>
    </source>
</evidence>
<reference evidence="2" key="1">
    <citation type="journal article" date="2023" name="Antimicrob Resist Infect Control">
        <title>Sanitary installations and wastewater plumbing as reservoir for the long-term circulation and transmission of carbapenemase producing Citrobacter freundii clones in a hospital setting.</title>
        <authorList>
            <person name="Hamerlinck H."/>
            <person name="Aerssens A."/>
            <person name="Boelens J."/>
            <person name="Dehaene A."/>
            <person name="McMahon M."/>
            <person name="Messiaen A.S."/>
            <person name="Vandendriessche S."/>
            <person name="Velghe A."/>
            <person name="Leroux-Roels I."/>
            <person name="Verhasselt B."/>
        </authorList>
    </citation>
    <scope>NUCLEOTIDE SEQUENCE</scope>
    <source>
        <strain evidence="2">UZG-GERCF-220920-Env23</strain>
    </source>
</reference>
<proteinExistence type="predicted"/>
<reference evidence="2" key="2">
    <citation type="submission" date="2023-01" db="EMBL/GenBank/DDBJ databases">
        <authorList>
            <person name="Hamerlinck H."/>
            <person name="Aerssens A."/>
            <person name="Boelens J."/>
            <person name="Messiaen A.-S."/>
            <person name="Vandendriessche S."/>
            <person name="Velghe A."/>
            <person name="Verhasselt B."/>
            <person name="Leroux-Roels I."/>
        </authorList>
    </citation>
    <scope>NUCLEOTIDE SEQUENCE</scope>
    <source>
        <strain evidence="2">UZG-GERCF-220920-Env23</strain>
    </source>
</reference>
<dbReference type="EMBL" id="JAQIHS010000032">
    <property type="protein sequence ID" value="MDN4370832.1"/>
    <property type="molecule type" value="Genomic_DNA"/>
</dbReference>
<feature type="compositionally biased region" description="Basic and acidic residues" evidence="1">
    <location>
        <begin position="27"/>
        <end position="38"/>
    </location>
</feature>
<feature type="compositionally biased region" description="Basic and acidic residues" evidence="1">
    <location>
        <begin position="52"/>
        <end position="63"/>
    </location>
</feature>
<protein>
    <submittedName>
        <fullName evidence="2">Uncharacterized protein</fullName>
    </submittedName>
</protein>
<organism evidence="2 3">
    <name type="scientific">Citrobacter portucalensis</name>
    <dbReference type="NCBI Taxonomy" id="1639133"/>
    <lineage>
        <taxon>Bacteria</taxon>
        <taxon>Pseudomonadati</taxon>
        <taxon>Pseudomonadota</taxon>
        <taxon>Gammaproteobacteria</taxon>
        <taxon>Enterobacterales</taxon>
        <taxon>Enterobacteriaceae</taxon>
        <taxon>Citrobacter</taxon>
        <taxon>Citrobacter freundii complex</taxon>
    </lineage>
</organism>